<reference evidence="1 2" key="1">
    <citation type="journal article" date="2012" name="J. Bacteriol.">
        <title>Complete Genome Sequence of the Naphthalene-Degrading Pseudomonas putida Strain ND6.</title>
        <authorList>
            <person name="Li S."/>
            <person name="Zhao H."/>
            <person name="Li Y."/>
            <person name="Niu S."/>
            <person name="Cai B."/>
        </authorList>
    </citation>
    <scope>NUCLEOTIDE SEQUENCE [LARGE SCALE GENOMIC DNA]</scope>
    <source>
        <strain evidence="1 2">ND6</strain>
    </source>
</reference>
<evidence type="ECO:0000313" key="1">
    <source>
        <dbReference type="EMBL" id="AFK71653.1"/>
    </source>
</evidence>
<dbReference type="Proteomes" id="UP000005268">
    <property type="component" value="Chromosome"/>
</dbReference>
<dbReference type="EMBL" id="CP003588">
    <property type="protein sequence ID" value="AFK71653.1"/>
    <property type="molecule type" value="Genomic_DNA"/>
</dbReference>
<dbReference type="KEGG" id="ppi:YSA_09036"/>
<proteinExistence type="predicted"/>
<organism evidence="1 2">
    <name type="scientific">Pseudomonas putida ND6</name>
    <dbReference type="NCBI Taxonomy" id="231023"/>
    <lineage>
        <taxon>Bacteria</taxon>
        <taxon>Pseudomonadati</taxon>
        <taxon>Pseudomonadota</taxon>
        <taxon>Gammaproteobacteria</taxon>
        <taxon>Pseudomonadales</taxon>
        <taxon>Pseudomonadaceae</taxon>
        <taxon>Pseudomonas</taxon>
    </lineage>
</organism>
<evidence type="ECO:0000313" key="2">
    <source>
        <dbReference type="Proteomes" id="UP000005268"/>
    </source>
</evidence>
<protein>
    <submittedName>
        <fullName evidence="1">Uncharacterized protein</fullName>
    </submittedName>
</protein>
<accession>I3V1N2</accession>
<dbReference type="HOGENOM" id="CLU_2452330_0_0_6"/>
<sequence length="89" mass="10044">MERTGVLTIGVVERISRNRIAIWVEEPGGYTVIELKSDAVVEQGDVMCWPDRYSTGRCAYWNATKGWNTEVVVCGHDVPLHLLRQQLVA</sequence>
<gene>
    <name evidence="1" type="ORF">YSA_09036</name>
</gene>
<dbReference type="AlphaFoldDB" id="I3V1N2"/>
<name>I3V1N2_PSEPU</name>